<evidence type="ECO:0000256" key="6">
    <source>
        <dbReference type="ARBA" id="ARBA00023136"/>
    </source>
</evidence>
<feature type="transmembrane region" description="Helical" evidence="8">
    <location>
        <begin position="211"/>
        <end position="234"/>
    </location>
</feature>
<dbReference type="PANTHER" id="PTHR23517">
    <property type="entry name" value="RESISTANCE PROTEIN MDTM, PUTATIVE-RELATED-RELATED"/>
    <property type="match status" value="1"/>
</dbReference>
<comment type="caution">
    <text evidence="10">The sequence shown here is derived from an EMBL/GenBank/DDBJ whole genome shotgun (WGS) entry which is preliminary data.</text>
</comment>
<evidence type="ECO:0000313" key="11">
    <source>
        <dbReference type="Proteomes" id="UP001183414"/>
    </source>
</evidence>
<dbReference type="PROSITE" id="PS50850">
    <property type="entry name" value="MFS"/>
    <property type="match status" value="1"/>
</dbReference>
<evidence type="ECO:0000256" key="2">
    <source>
        <dbReference type="ARBA" id="ARBA00022448"/>
    </source>
</evidence>
<feature type="transmembrane region" description="Helical" evidence="8">
    <location>
        <begin position="246"/>
        <end position="264"/>
    </location>
</feature>
<feature type="domain" description="Major facilitator superfamily (MFS) profile" evidence="9">
    <location>
        <begin position="18"/>
        <end position="400"/>
    </location>
</feature>
<dbReference type="InterPro" id="IPR011701">
    <property type="entry name" value="MFS"/>
</dbReference>
<keyword evidence="4 8" id="KW-0812">Transmembrane</keyword>
<keyword evidence="11" id="KW-1185">Reference proteome</keyword>
<dbReference type="Pfam" id="PF07690">
    <property type="entry name" value="MFS_1"/>
    <property type="match status" value="1"/>
</dbReference>
<name>A0ABU2NYV0_9ACTN</name>
<dbReference type="PANTHER" id="PTHR23517:SF2">
    <property type="entry name" value="MULTIDRUG RESISTANCE PROTEIN MDTH"/>
    <property type="match status" value="1"/>
</dbReference>
<dbReference type="EMBL" id="JAVREQ010000031">
    <property type="protein sequence ID" value="MDT0382166.1"/>
    <property type="molecule type" value="Genomic_DNA"/>
</dbReference>
<feature type="region of interest" description="Disordered" evidence="7">
    <location>
        <begin position="404"/>
        <end position="426"/>
    </location>
</feature>
<proteinExistence type="predicted"/>
<sequence>MANVGIQRFKKIGQLPSRFRLLLVASFLIPLGGFMVMPFMSFFLHERLKMDLGTVGVIIAVASFVQMSGGVVGGMVADRFGLKRTMVLALTVRTFSFLLFVAAFAAPAISVPALLLSSAGVALYLPANKAYVVQDCDEGQRPLFLSLTNSALNGGMALGPLISGLFIMRAPLVVFVAVTGIFAGVTLLHIRALPSDLQERQEERASTPYFGGIRTLFIPPVLTAAFGFYIYMFFQNYMSVYALDRYAPMVFSALLLINGVLVIVLQPLMAKRISALNFPAAVALSFALFGVGLLLVAHAGFVAVVGGVILISLGEVVLFLKNELEALRYSPGNPAAVFGNQRLAAGIGAFASASAGGWLYESVNKSHSSDQYFWAYCAAQAAVVGLVAVLVVLFHKGRHSTAGQDDAASEVEQGTEPTDEAEVKHV</sequence>
<evidence type="ECO:0000256" key="3">
    <source>
        <dbReference type="ARBA" id="ARBA00022475"/>
    </source>
</evidence>
<keyword evidence="2" id="KW-0813">Transport</keyword>
<feature type="transmembrane region" description="Helical" evidence="8">
    <location>
        <begin position="372"/>
        <end position="394"/>
    </location>
</feature>
<feature type="transmembrane region" description="Helical" evidence="8">
    <location>
        <begin position="21"/>
        <end position="43"/>
    </location>
</feature>
<evidence type="ECO:0000259" key="9">
    <source>
        <dbReference type="PROSITE" id="PS50850"/>
    </source>
</evidence>
<keyword evidence="3" id="KW-1003">Cell membrane</keyword>
<evidence type="ECO:0000256" key="8">
    <source>
        <dbReference type="SAM" id="Phobius"/>
    </source>
</evidence>
<organism evidence="10 11">
    <name type="scientific">Streptomyces hazeniae</name>
    <dbReference type="NCBI Taxonomy" id="3075538"/>
    <lineage>
        <taxon>Bacteria</taxon>
        <taxon>Bacillati</taxon>
        <taxon>Actinomycetota</taxon>
        <taxon>Actinomycetes</taxon>
        <taxon>Kitasatosporales</taxon>
        <taxon>Streptomycetaceae</taxon>
        <taxon>Streptomyces</taxon>
    </lineage>
</organism>
<dbReference type="InterPro" id="IPR020846">
    <property type="entry name" value="MFS_dom"/>
</dbReference>
<keyword evidence="6 8" id="KW-0472">Membrane</keyword>
<evidence type="ECO:0000256" key="7">
    <source>
        <dbReference type="SAM" id="MobiDB-lite"/>
    </source>
</evidence>
<feature type="transmembrane region" description="Helical" evidence="8">
    <location>
        <begin position="276"/>
        <end position="295"/>
    </location>
</feature>
<accession>A0ABU2NYV0</accession>
<dbReference type="InterPro" id="IPR050171">
    <property type="entry name" value="MFS_Transporters"/>
</dbReference>
<dbReference type="Proteomes" id="UP001183414">
    <property type="component" value="Unassembled WGS sequence"/>
</dbReference>
<evidence type="ECO:0000313" key="10">
    <source>
        <dbReference type="EMBL" id="MDT0382166.1"/>
    </source>
</evidence>
<dbReference type="Gene3D" id="1.20.1250.20">
    <property type="entry name" value="MFS general substrate transporter like domains"/>
    <property type="match status" value="1"/>
</dbReference>
<feature type="transmembrane region" description="Helical" evidence="8">
    <location>
        <begin position="55"/>
        <end position="77"/>
    </location>
</feature>
<dbReference type="InterPro" id="IPR036259">
    <property type="entry name" value="MFS_trans_sf"/>
</dbReference>
<dbReference type="SUPFAM" id="SSF103473">
    <property type="entry name" value="MFS general substrate transporter"/>
    <property type="match status" value="1"/>
</dbReference>
<comment type="subcellular location">
    <subcellularLocation>
        <location evidence="1">Cell membrane</location>
        <topology evidence="1">Multi-pass membrane protein</topology>
    </subcellularLocation>
</comment>
<gene>
    <name evidence="10" type="ORF">RM572_25725</name>
</gene>
<feature type="transmembrane region" description="Helical" evidence="8">
    <location>
        <begin position="341"/>
        <end position="360"/>
    </location>
</feature>
<protein>
    <submittedName>
        <fullName evidence="10">MFS transporter</fullName>
    </submittedName>
</protein>
<keyword evidence="5 8" id="KW-1133">Transmembrane helix</keyword>
<evidence type="ECO:0000256" key="5">
    <source>
        <dbReference type="ARBA" id="ARBA00022989"/>
    </source>
</evidence>
<dbReference type="RefSeq" id="WP_311675775.1">
    <property type="nucleotide sequence ID" value="NZ_JAVREQ010000031.1"/>
</dbReference>
<feature type="transmembrane region" description="Helical" evidence="8">
    <location>
        <begin position="166"/>
        <end position="190"/>
    </location>
</feature>
<evidence type="ECO:0000256" key="4">
    <source>
        <dbReference type="ARBA" id="ARBA00022692"/>
    </source>
</evidence>
<feature type="transmembrane region" description="Helical" evidence="8">
    <location>
        <begin position="97"/>
        <end position="125"/>
    </location>
</feature>
<evidence type="ECO:0000256" key="1">
    <source>
        <dbReference type="ARBA" id="ARBA00004651"/>
    </source>
</evidence>
<reference evidence="11" key="1">
    <citation type="submission" date="2023-07" db="EMBL/GenBank/DDBJ databases">
        <title>30 novel species of actinomycetes from the DSMZ collection.</title>
        <authorList>
            <person name="Nouioui I."/>
        </authorList>
    </citation>
    <scope>NUCLEOTIDE SEQUENCE [LARGE SCALE GENOMIC DNA]</scope>
    <source>
        <strain evidence="11">DSM 42041</strain>
    </source>
</reference>
<feature type="transmembrane region" description="Helical" evidence="8">
    <location>
        <begin position="301"/>
        <end position="320"/>
    </location>
</feature>